<feature type="compositionally biased region" description="Basic and acidic residues" evidence="1">
    <location>
        <begin position="646"/>
        <end position="655"/>
    </location>
</feature>
<feature type="compositionally biased region" description="Polar residues" evidence="1">
    <location>
        <begin position="881"/>
        <end position="903"/>
    </location>
</feature>
<feature type="compositionally biased region" description="Basic and acidic residues" evidence="1">
    <location>
        <begin position="919"/>
        <end position="929"/>
    </location>
</feature>
<feature type="compositionally biased region" description="Low complexity" evidence="1">
    <location>
        <begin position="742"/>
        <end position="759"/>
    </location>
</feature>
<feature type="compositionally biased region" description="Low complexity" evidence="1">
    <location>
        <begin position="825"/>
        <end position="880"/>
    </location>
</feature>
<feature type="region of interest" description="Disordered" evidence="1">
    <location>
        <begin position="1030"/>
        <end position="1137"/>
    </location>
</feature>
<name>R7S8G5_TRAVS</name>
<feature type="compositionally biased region" description="Low complexity" evidence="1">
    <location>
        <begin position="366"/>
        <end position="405"/>
    </location>
</feature>
<dbReference type="RefSeq" id="XP_008045024.1">
    <property type="nucleotide sequence ID" value="XM_008046833.1"/>
</dbReference>
<evidence type="ECO:0000313" key="3">
    <source>
        <dbReference type="EMBL" id="EIW51952.1"/>
    </source>
</evidence>
<feature type="region of interest" description="Disordered" evidence="1">
    <location>
        <begin position="171"/>
        <end position="199"/>
    </location>
</feature>
<feature type="region of interest" description="Disordered" evidence="1">
    <location>
        <begin position="354"/>
        <end position="416"/>
    </location>
</feature>
<feature type="compositionally biased region" description="Polar residues" evidence="1">
    <location>
        <begin position="173"/>
        <end position="185"/>
    </location>
</feature>
<gene>
    <name evidence="3" type="ORF">TRAVEDRAFT_40763</name>
</gene>
<feature type="region of interest" description="Disordered" evidence="1">
    <location>
        <begin position="489"/>
        <end position="512"/>
    </location>
</feature>
<feature type="compositionally biased region" description="Basic and acidic residues" evidence="1">
    <location>
        <begin position="489"/>
        <end position="499"/>
    </location>
</feature>
<reference evidence="4" key="1">
    <citation type="journal article" date="2012" name="Science">
        <title>The Paleozoic origin of enzymatic lignin decomposition reconstructed from 31 fungal genomes.</title>
        <authorList>
            <person name="Floudas D."/>
            <person name="Binder M."/>
            <person name="Riley R."/>
            <person name="Barry K."/>
            <person name="Blanchette R.A."/>
            <person name="Henrissat B."/>
            <person name="Martinez A.T."/>
            <person name="Otillar R."/>
            <person name="Spatafora J.W."/>
            <person name="Yadav J.S."/>
            <person name="Aerts A."/>
            <person name="Benoit I."/>
            <person name="Boyd A."/>
            <person name="Carlson A."/>
            <person name="Copeland A."/>
            <person name="Coutinho P.M."/>
            <person name="de Vries R.P."/>
            <person name="Ferreira P."/>
            <person name="Findley K."/>
            <person name="Foster B."/>
            <person name="Gaskell J."/>
            <person name="Glotzer D."/>
            <person name="Gorecki P."/>
            <person name="Heitman J."/>
            <person name="Hesse C."/>
            <person name="Hori C."/>
            <person name="Igarashi K."/>
            <person name="Jurgens J.A."/>
            <person name="Kallen N."/>
            <person name="Kersten P."/>
            <person name="Kohler A."/>
            <person name="Kuees U."/>
            <person name="Kumar T.K.A."/>
            <person name="Kuo A."/>
            <person name="LaButti K."/>
            <person name="Larrondo L.F."/>
            <person name="Lindquist E."/>
            <person name="Ling A."/>
            <person name="Lombard V."/>
            <person name="Lucas S."/>
            <person name="Lundell T."/>
            <person name="Martin R."/>
            <person name="McLaughlin D.J."/>
            <person name="Morgenstern I."/>
            <person name="Morin E."/>
            <person name="Murat C."/>
            <person name="Nagy L.G."/>
            <person name="Nolan M."/>
            <person name="Ohm R.A."/>
            <person name="Patyshakuliyeva A."/>
            <person name="Rokas A."/>
            <person name="Ruiz-Duenas F.J."/>
            <person name="Sabat G."/>
            <person name="Salamov A."/>
            <person name="Samejima M."/>
            <person name="Schmutz J."/>
            <person name="Slot J.C."/>
            <person name="St John F."/>
            <person name="Stenlid J."/>
            <person name="Sun H."/>
            <person name="Sun S."/>
            <person name="Syed K."/>
            <person name="Tsang A."/>
            <person name="Wiebenga A."/>
            <person name="Young D."/>
            <person name="Pisabarro A."/>
            <person name="Eastwood D.C."/>
            <person name="Martin F."/>
            <person name="Cullen D."/>
            <person name="Grigoriev I.V."/>
            <person name="Hibbett D.S."/>
        </authorList>
    </citation>
    <scope>NUCLEOTIDE SEQUENCE [LARGE SCALE GENOMIC DNA]</scope>
    <source>
        <strain evidence="4">FP-101664</strain>
    </source>
</reference>
<dbReference type="PROSITE" id="PS50800">
    <property type="entry name" value="SAP"/>
    <property type="match status" value="1"/>
</dbReference>
<feature type="compositionally biased region" description="Low complexity" evidence="1">
    <location>
        <begin position="696"/>
        <end position="710"/>
    </location>
</feature>
<evidence type="ECO:0000256" key="1">
    <source>
        <dbReference type="SAM" id="MobiDB-lite"/>
    </source>
</evidence>
<feature type="compositionally biased region" description="Polar residues" evidence="1">
    <location>
        <begin position="793"/>
        <end position="807"/>
    </location>
</feature>
<dbReference type="OMA" id="ARQSEYM"/>
<feature type="compositionally biased region" description="Low complexity" evidence="1">
    <location>
        <begin position="935"/>
        <end position="946"/>
    </location>
</feature>
<accession>R7S8G5</accession>
<feature type="compositionally biased region" description="Polar residues" evidence="1">
    <location>
        <begin position="957"/>
        <end position="974"/>
    </location>
</feature>
<feature type="region of interest" description="Disordered" evidence="1">
    <location>
        <begin position="211"/>
        <end position="269"/>
    </location>
</feature>
<dbReference type="Proteomes" id="UP000054317">
    <property type="component" value="Unassembled WGS sequence"/>
</dbReference>
<sequence>MATTTQILFNSPALHSLKRDQLVKLCKTHSLKANGKNVELIERLKQHAQALPPDALSAPSFDDEMDVEEDLPGGFPGDSAAQGGEEEQDEDYAMQDVIMNSRFGIPRPSEQWEVVMDDIAEVDESGMGTMSSKGSLRTVSNGEFGTHTSKGSVTSSLKAFATSLGIKRAVSKSACNQDNDDGSVNSKERNPVSFSPGKLFSTRARDSLADHATPYSHIPPSDSLPETDHFKFSTPDASMLGLEDDEDGENAPVPGTSNRAGRPAPLGARLSMGVGQSTIRLVTVPSAPRFEDPYLMSPPRLAAIQPDFDIKMGTPSAGRILSVWPASPRTAGADVGDGGAERLYPRLPLADLQAARDGGDDDEDAPMPGGMFASASTPARTPARTRTTTDATITAGTPRTTSTPRPVDEPDMFSPSKPTAPVVAAAVPHVGVERPSIPRSAPFLFGSPLPRRDTPKTALSAESDAGVSNVAFEGAAKSVLEEMHRRLAEAQKEKEKNGEARPAPPTQTAGASIFGGLLFGAGASAAGGGGEESAADRYAKAHEAQFAKMDSIANHYAARRPAGNTRKRKSEALGAGARAGQKRRSSAAGTRVISNGARKRGVPGGFGADEEDEESDVEEEGEAGGEKASERDEDDMGARRSSKRMRIAEGWDVHRGQRVSLAPPLPPAAEEKKARERDAVKRELDAAKARRRSSRGRVSMGGNAAPPAKGKASRFGFLSSAKSIVKNVWGFGGKTKTAANEKAPPSSIPVPKAAAPVVPTNQPKKSDVQNLGKGAVPAPVNAVPAQSGRKPSGTHSRIPSVSSTTSKMLHPSSAADAKTIGTVNSARSSTSRARSPIPSFAQAPPAASRPSSIAGTARSRTSSTAGTATSTSRQASRTCTVSSMGTRSSLVSGGSTAVSSIGTHRSVASTSTLASTSSKTDKEAKDQPSMRKRTSSLLAPTASSLAKVNAAMRPSVSGRTSGLPSVSEKQSSIPRASKSPIAGRRMSPISPPSKSIFSQPLDGFGSPGAPSSPAYHPSLGAAASTLFSNIEDSSPSKIPRPAVLPPKPKALVARKPRISRSRVIAKVGAQRAAAAQGSASSPTGRTRSSFGARKSFGGVKSGRASAGAEGMRGAAKKRARQSEYMRRKSRGAADGNA</sequence>
<evidence type="ECO:0000313" key="4">
    <source>
        <dbReference type="Proteomes" id="UP000054317"/>
    </source>
</evidence>
<dbReference type="GeneID" id="19414330"/>
<organism evidence="3 4">
    <name type="scientific">Trametes versicolor (strain FP-101664)</name>
    <name type="common">White-rot fungus</name>
    <name type="synonym">Coriolus versicolor</name>
    <dbReference type="NCBI Taxonomy" id="717944"/>
    <lineage>
        <taxon>Eukaryota</taxon>
        <taxon>Fungi</taxon>
        <taxon>Dikarya</taxon>
        <taxon>Basidiomycota</taxon>
        <taxon>Agaricomycotina</taxon>
        <taxon>Agaricomycetes</taxon>
        <taxon>Polyporales</taxon>
        <taxon>Polyporaceae</taxon>
        <taxon>Trametes</taxon>
    </lineage>
</organism>
<feature type="compositionally biased region" description="Basic and acidic residues" evidence="1">
    <location>
        <begin position="669"/>
        <end position="688"/>
    </location>
</feature>
<dbReference type="AlphaFoldDB" id="R7S8G5"/>
<dbReference type="OrthoDB" id="5964929at2759"/>
<feature type="region of interest" description="Disordered" evidence="1">
    <location>
        <begin position="53"/>
        <end position="89"/>
    </location>
</feature>
<evidence type="ECO:0000259" key="2">
    <source>
        <dbReference type="PROSITE" id="PS50800"/>
    </source>
</evidence>
<dbReference type="KEGG" id="tvs:TRAVEDRAFT_40763"/>
<feature type="compositionally biased region" description="Acidic residues" evidence="1">
    <location>
        <begin position="61"/>
        <end position="71"/>
    </location>
</feature>
<dbReference type="EMBL" id="JH711797">
    <property type="protein sequence ID" value="EIW51952.1"/>
    <property type="molecule type" value="Genomic_DNA"/>
</dbReference>
<protein>
    <recommendedName>
        <fullName evidence="2">SAP domain-containing protein</fullName>
    </recommendedName>
</protein>
<feature type="compositionally biased region" description="Acidic residues" evidence="1">
    <location>
        <begin position="608"/>
        <end position="623"/>
    </location>
</feature>
<feature type="compositionally biased region" description="Low complexity" evidence="1">
    <location>
        <begin position="1068"/>
        <end position="1081"/>
    </location>
</feature>
<dbReference type="Pfam" id="PF02037">
    <property type="entry name" value="SAP"/>
    <property type="match status" value="1"/>
</dbReference>
<feature type="region of interest" description="Disordered" evidence="1">
    <location>
        <begin position="558"/>
        <end position="712"/>
    </location>
</feature>
<feature type="compositionally biased region" description="Low complexity" evidence="1">
    <location>
        <begin position="775"/>
        <end position="785"/>
    </location>
</feature>
<keyword evidence="4" id="KW-1185">Reference proteome</keyword>
<proteinExistence type="predicted"/>
<feature type="compositionally biased region" description="Low complexity" evidence="1">
    <location>
        <begin position="906"/>
        <end position="918"/>
    </location>
</feature>
<feature type="domain" description="SAP" evidence="2">
    <location>
        <begin position="14"/>
        <end position="48"/>
    </location>
</feature>
<dbReference type="InterPro" id="IPR003034">
    <property type="entry name" value="SAP_dom"/>
</dbReference>
<feature type="region of interest" description="Disordered" evidence="1">
    <location>
        <begin position="735"/>
        <end position="1018"/>
    </location>
</feature>